<gene>
    <name evidence="2" type="ORF">SOCE26_085330</name>
</gene>
<feature type="compositionally biased region" description="Basic residues" evidence="1">
    <location>
        <begin position="169"/>
        <end position="181"/>
    </location>
</feature>
<reference evidence="2 3" key="1">
    <citation type="submission" date="2015-09" db="EMBL/GenBank/DDBJ databases">
        <title>Sorangium comparison.</title>
        <authorList>
            <person name="Zaburannyi N."/>
            <person name="Bunk B."/>
            <person name="Overmann J."/>
            <person name="Mueller R."/>
        </authorList>
    </citation>
    <scope>NUCLEOTIDE SEQUENCE [LARGE SCALE GENOMIC DNA]</scope>
    <source>
        <strain evidence="2 3">So ce26</strain>
    </source>
</reference>
<dbReference type="OrthoDB" id="2990057at2"/>
<dbReference type="Proteomes" id="UP000238348">
    <property type="component" value="Chromosome"/>
</dbReference>
<name>A0A2L0F668_SORCE</name>
<proteinExistence type="predicted"/>
<evidence type="ECO:0000313" key="3">
    <source>
        <dbReference type="Proteomes" id="UP000238348"/>
    </source>
</evidence>
<dbReference type="RefSeq" id="WP_104985112.1">
    <property type="nucleotide sequence ID" value="NZ_CP012673.1"/>
</dbReference>
<accession>A0A2L0F668</accession>
<dbReference type="EMBL" id="CP012673">
    <property type="protein sequence ID" value="AUX47022.1"/>
    <property type="molecule type" value="Genomic_DNA"/>
</dbReference>
<evidence type="ECO:0000256" key="1">
    <source>
        <dbReference type="SAM" id="MobiDB-lite"/>
    </source>
</evidence>
<evidence type="ECO:0000313" key="2">
    <source>
        <dbReference type="EMBL" id="AUX47022.1"/>
    </source>
</evidence>
<sequence length="181" mass="20032">MRAKVSRRLVIDASVARAAGGEGAAAPLPKQCRDFLKTMLAVRHHVVLTPAVSAEWKKHASGFAMQWRTAMVARKLSLYIDVPEDVELRDALDSTSETERDRRAMLKDAHLVEAAQATDRTVVSLDERVRALFAAASERVRALKSVVWANPGREAEACPKWLEDGAPPHPHRRLGARRAVK</sequence>
<dbReference type="AlphaFoldDB" id="A0A2L0F668"/>
<protein>
    <recommendedName>
        <fullName evidence="4">PIN domain-containing protein</fullName>
    </recommendedName>
</protein>
<organism evidence="2 3">
    <name type="scientific">Sorangium cellulosum</name>
    <name type="common">Polyangium cellulosum</name>
    <dbReference type="NCBI Taxonomy" id="56"/>
    <lineage>
        <taxon>Bacteria</taxon>
        <taxon>Pseudomonadati</taxon>
        <taxon>Myxococcota</taxon>
        <taxon>Polyangia</taxon>
        <taxon>Polyangiales</taxon>
        <taxon>Polyangiaceae</taxon>
        <taxon>Sorangium</taxon>
    </lineage>
</organism>
<feature type="region of interest" description="Disordered" evidence="1">
    <location>
        <begin position="159"/>
        <end position="181"/>
    </location>
</feature>
<evidence type="ECO:0008006" key="4">
    <source>
        <dbReference type="Google" id="ProtNLM"/>
    </source>
</evidence>